<reference evidence="8 9" key="1">
    <citation type="submission" date="2025-04" db="UniProtKB">
        <authorList>
            <consortium name="RefSeq"/>
        </authorList>
    </citation>
    <scope>IDENTIFICATION</scope>
</reference>
<evidence type="ECO:0000256" key="1">
    <source>
        <dbReference type="ARBA" id="ARBA00009431"/>
    </source>
</evidence>
<dbReference type="FunFam" id="3.40.50.12670:FF:000001">
    <property type="entry name" value="Carboxypeptidase"/>
    <property type="match status" value="1"/>
</dbReference>
<dbReference type="RefSeq" id="XP_010939016.1">
    <property type="nucleotide sequence ID" value="XM_010940714.3"/>
</dbReference>
<dbReference type="OrthoDB" id="443318at2759"/>
<dbReference type="KEGG" id="egu:105057969"/>
<evidence type="ECO:0000313" key="9">
    <source>
        <dbReference type="RefSeq" id="XP_029124182.1"/>
    </source>
</evidence>
<proteinExistence type="inferred from homology"/>
<dbReference type="GO" id="GO:0019748">
    <property type="term" value="P:secondary metabolic process"/>
    <property type="evidence" value="ECO:0007669"/>
    <property type="project" value="UniProtKB-ARBA"/>
</dbReference>
<dbReference type="RefSeq" id="XP_029124182.1">
    <property type="nucleotide sequence ID" value="XM_029268349.1"/>
</dbReference>
<dbReference type="SUPFAM" id="SSF53474">
    <property type="entry name" value="alpha/beta-Hydrolases"/>
    <property type="match status" value="1"/>
</dbReference>
<dbReference type="FunFam" id="3.40.50.1820:FF:000148">
    <property type="entry name" value="Serine carboxypeptidase-like 11"/>
    <property type="match status" value="1"/>
</dbReference>
<dbReference type="InterPro" id="IPR029058">
    <property type="entry name" value="AB_hydrolase_fold"/>
</dbReference>
<sequence>MCQSSGLHPYARAHAPDKRVIRKRLSGLSSSSSPRASSPSFLMALTVLFFLYYLSSTALSASIITHLPGFQGPLPFYLETGYVSVDEENGVELFYYFIESERNPSEDPLLLWLTGGPGCSAFSGLVFEIGPLKFVTAEYNGSLPNLVYHPYSWTKVANVIFLDSPVGTGFSFSRKPKGYAVGDISSSMQVYKFLRKWFVDHARFLSNSLYISGDSYAGKVVPVIAKAISEDIEADQQSSLNLKGYLIGNPVTGLKIDMNARVPYAHGVGIISDALYELIQKNCEGEDYENPVRAKCVTKLDAFHKFYSEIHAGYILDPKCTRASPKPEDMIGDRRSLEELELHSPPPHPALKCRTYAYFLSYYWANSNVTRKALHIKKGTVREWQRCNDDLGYIKDIPNNINYHLSLTSKGYRALIYSGDHDLMIPFLGTQAWISSLNFSVVDEWRSWHVGGQVAGYTTTYSNNLTFATVKGAGHTAPEYKPEECLAMLQRWISSRLL</sequence>
<keyword evidence="6" id="KW-0472">Membrane</keyword>
<dbReference type="AlphaFoldDB" id="A0A6I9S8Q9"/>
<dbReference type="InterPro" id="IPR033124">
    <property type="entry name" value="Ser_caboxypep_his_AS"/>
</dbReference>
<accession>A0A6I9S8Q9</accession>
<dbReference type="Gene3D" id="3.40.50.12670">
    <property type="match status" value="1"/>
</dbReference>
<keyword evidence="2" id="KW-0964">Secreted</keyword>
<keyword evidence="6" id="KW-1133">Transmembrane helix</keyword>
<evidence type="ECO:0000313" key="7">
    <source>
        <dbReference type="Proteomes" id="UP000504607"/>
    </source>
</evidence>
<dbReference type="PANTHER" id="PTHR11802">
    <property type="entry name" value="SERINE PROTEASE FAMILY S10 SERINE CARBOXYPEPTIDASE"/>
    <property type="match status" value="1"/>
</dbReference>
<dbReference type="PANTHER" id="PTHR11802:SF461">
    <property type="entry name" value="OS02G0687900 PROTEIN"/>
    <property type="match status" value="1"/>
</dbReference>
<dbReference type="PRINTS" id="PR00724">
    <property type="entry name" value="CRBOXYPTASEC"/>
</dbReference>
<comment type="similarity">
    <text evidence="1">Belongs to the peptidase S10 family.</text>
</comment>
<dbReference type="GO" id="GO:0016752">
    <property type="term" value="F:sinapoyltransferase activity"/>
    <property type="evidence" value="ECO:0007669"/>
    <property type="project" value="UniProtKB-ARBA"/>
</dbReference>
<keyword evidence="7" id="KW-1185">Reference proteome</keyword>
<dbReference type="Pfam" id="PF00450">
    <property type="entry name" value="Peptidase_S10"/>
    <property type="match status" value="1"/>
</dbReference>
<evidence type="ECO:0000313" key="8">
    <source>
        <dbReference type="RefSeq" id="XP_010939016.1"/>
    </source>
</evidence>
<dbReference type="GeneID" id="105057969"/>
<keyword evidence="5" id="KW-0325">Glycoprotein</keyword>
<gene>
    <name evidence="8 9" type="primary">LOC105057969</name>
</gene>
<protein>
    <submittedName>
        <fullName evidence="8 9">Serine carboxypeptidase-like 18</fullName>
    </submittedName>
</protein>
<evidence type="ECO:0000256" key="6">
    <source>
        <dbReference type="SAM" id="Phobius"/>
    </source>
</evidence>
<dbReference type="Gene3D" id="3.40.50.1820">
    <property type="entry name" value="alpha/beta hydrolase"/>
    <property type="match status" value="1"/>
</dbReference>
<dbReference type="InterPro" id="IPR001563">
    <property type="entry name" value="Peptidase_S10"/>
</dbReference>
<evidence type="ECO:0000256" key="4">
    <source>
        <dbReference type="ARBA" id="ARBA00023157"/>
    </source>
</evidence>
<evidence type="ECO:0000256" key="3">
    <source>
        <dbReference type="ARBA" id="ARBA00022729"/>
    </source>
</evidence>
<dbReference type="GO" id="GO:0006508">
    <property type="term" value="P:proteolysis"/>
    <property type="evidence" value="ECO:0007669"/>
    <property type="project" value="InterPro"/>
</dbReference>
<keyword evidence="4" id="KW-1015">Disulfide bond</keyword>
<dbReference type="PROSITE" id="PS00560">
    <property type="entry name" value="CARBOXYPEPT_SER_HIS"/>
    <property type="match status" value="1"/>
</dbReference>
<keyword evidence="6" id="KW-0812">Transmembrane</keyword>
<dbReference type="GO" id="GO:0004185">
    <property type="term" value="F:serine-type carboxypeptidase activity"/>
    <property type="evidence" value="ECO:0007669"/>
    <property type="project" value="InterPro"/>
</dbReference>
<name>A0A6I9S8Q9_ELAGV</name>
<evidence type="ECO:0000256" key="2">
    <source>
        <dbReference type="ARBA" id="ARBA00022525"/>
    </source>
</evidence>
<feature type="transmembrane region" description="Helical" evidence="6">
    <location>
        <begin position="41"/>
        <end position="64"/>
    </location>
</feature>
<evidence type="ECO:0000256" key="5">
    <source>
        <dbReference type="ARBA" id="ARBA00023180"/>
    </source>
</evidence>
<organism evidence="7 8">
    <name type="scientific">Elaeis guineensis var. tenera</name>
    <name type="common">Oil palm</name>
    <dbReference type="NCBI Taxonomy" id="51953"/>
    <lineage>
        <taxon>Eukaryota</taxon>
        <taxon>Viridiplantae</taxon>
        <taxon>Streptophyta</taxon>
        <taxon>Embryophyta</taxon>
        <taxon>Tracheophyta</taxon>
        <taxon>Spermatophyta</taxon>
        <taxon>Magnoliopsida</taxon>
        <taxon>Liliopsida</taxon>
        <taxon>Arecaceae</taxon>
        <taxon>Arecoideae</taxon>
        <taxon>Cocoseae</taxon>
        <taxon>Elaeidinae</taxon>
        <taxon>Elaeis</taxon>
    </lineage>
</organism>
<dbReference type="FunFam" id="3.40.50.11320:FF:000002">
    <property type="entry name" value="Carboxypeptidase"/>
    <property type="match status" value="1"/>
</dbReference>
<dbReference type="Proteomes" id="UP000504607">
    <property type="component" value="Chromosome 15"/>
</dbReference>
<keyword evidence="3" id="KW-0732">Signal</keyword>